<keyword evidence="13" id="KW-0675">Receptor</keyword>
<dbReference type="EMBL" id="WKJH01000002">
    <property type="protein sequence ID" value="MRX63516.1"/>
    <property type="molecule type" value="Genomic_DNA"/>
</dbReference>
<keyword evidence="7 8" id="KW-0998">Cell outer membrane</keyword>
<evidence type="ECO:0000256" key="9">
    <source>
        <dbReference type="RuleBase" id="RU003357"/>
    </source>
</evidence>
<keyword evidence="2 8" id="KW-0813">Transport</keyword>
<dbReference type="Gene3D" id="2.170.130.10">
    <property type="entry name" value="TonB-dependent receptor, plug domain"/>
    <property type="match status" value="1"/>
</dbReference>
<reference evidence="13 14" key="1">
    <citation type="submission" date="2019-11" db="EMBL/GenBank/DDBJ databases">
        <title>Maribacter lutea sp. nov., a marine bacterium isolated from intertidal sand.</title>
        <authorList>
            <person name="Liu A."/>
        </authorList>
    </citation>
    <scope>NUCLEOTIDE SEQUENCE [LARGE SCALE GENOMIC DNA]</scope>
    <source>
        <strain evidence="13 14">RZ05</strain>
    </source>
</reference>
<dbReference type="InterPro" id="IPR037066">
    <property type="entry name" value="Plug_dom_sf"/>
</dbReference>
<keyword evidence="10" id="KW-0732">Signal</keyword>
<evidence type="ECO:0000256" key="3">
    <source>
        <dbReference type="ARBA" id="ARBA00022452"/>
    </source>
</evidence>
<feature type="domain" description="TonB-dependent receptor plug" evidence="12">
    <location>
        <begin position="116"/>
        <end position="236"/>
    </location>
</feature>
<protein>
    <submittedName>
        <fullName evidence="13">TonB-dependent receptor</fullName>
    </submittedName>
</protein>
<dbReference type="PANTHER" id="PTHR47234">
    <property type="match status" value="1"/>
</dbReference>
<dbReference type="RefSeq" id="WP_154364395.1">
    <property type="nucleotide sequence ID" value="NZ_CANMYZ010000004.1"/>
</dbReference>
<accession>A0A6I2MQN5</accession>
<dbReference type="Proteomes" id="UP000443153">
    <property type="component" value="Unassembled WGS sequence"/>
</dbReference>
<evidence type="ECO:0000256" key="2">
    <source>
        <dbReference type="ARBA" id="ARBA00022448"/>
    </source>
</evidence>
<keyword evidence="5 9" id="KW-0798">TonB box</keyword>
<feature type="signal peptide" evidence="10">
    <location>
        <begin position="1"/>
        <end position="20"/>
    </location>
</feature>
<keyword evidence="4 8" id="KW-0812">Transmembrane</keyword>
<evidence type="ECO:0000259" key="11">
    <source>
        <dbReference type="Pfam" id="PF00593"/>
    </source>
</evidence>
<dbReference type="Pfam" id="PF13715">
    <property type="entry name" value="CarbopepD_reg_2"/>
    <property type="match status" value="1"/>
</dbReference>
<proteinExistence type="inferred from homology"/>
<dbReference type="InterPro" id="IPR036942">
    <property type="entry name" value="Beta-barrel_TonB_sf"/>
</dbReference>
<evidence type="ECO:0000256" key="10">
    <source>
        <dbReference type="SAM" id="SignalP"/>
    </source>
</evidence>
<evidence type="ECO:0000259" key="12">
    <source>
        <dbReference type="Pfam" id="PF07715"/>
    </source>
</evidence>
<dbReference type="OrthoDB" id="9805434at2"/>
<keyword evidence="14" id="KW-1185">Reference proteome</keyword>
<name>A0A6I2MQN5_9FLAO</name>
<evidence type="ECO:0000256" key="4">
    <source>
        <dbReference type="ARBA" id="ARBA00022692"/>
    </source>
</evidence>
<comment type="similarity">
    <text evidence="8 9">Belongs to the TonB-dependent receptor family.</text>
</comment>
<dbReference type="Pfam" id="PF07715">
    <property type="entry name" value="Plug"/>
    <property type="match status" value="1"/>
</dbReference>
<dbReference type="Pfam" id="PF00593">
    <property type="entry name" value="TonB_dep_Rec_b-barrel"/>
    <property type="match status" value="1"/>
</dbReference>
<sequence length="984" mass="106562">MKKILLLTLLLINSVFLVNAQDISVSGTTSDSSGPLPGVNIRVKGSTIGVISDFDGNYTIPNAPSTGTLVFSYIGYATEEVAIDGQSTINLTLKESAEQLTEAIVIGSRGQPRTKLKTAVPIDVISISENAVNMPEVDLSQMLTKTAPSFTAYQSQGGDLASQVIAPSLRGLAPNQMLVLINGKRRHTSALLAGTQTGTDANSVDMSFIPSGSIERVEILRDGASAQYGSDAIAGVINIILKKGTDKFTGTLTAGGYTNQSPDFSYSDLSDEEIGLIEAGTGDPDGLNYQFDGNYGFSFDNGGYLNITGMFKQADRTIRASVLPEDRFTLYSDDYLNNQTTSTDGNVIITNPELVSALAAGNTALADELRTVSGLMDARGLEQYDVATYAGNPLINQGGLGFNLEIPVNDDVNFYSYGDLGFKYTEGFSCYYRRANQSDRTSYYLYPNGFRPQMYTNQTNLGLTAGVSGKIGDYDFDFSNTFGKNTMNIGMFNTWNASLGDSSPTDMNVGKHSFLQNTGNFDVSKFYDDVLEGLNVAGGIEFRVENYAIEAGQVESYTSGDAGFTTATEDNQALIGPDGFPLEDLGGNQIVDVNGDPIELEYAGISQYQVKGYSPGCQCFNGFSPINESDTWRSVIAGYLDVELDVTEDFFVGGALRIENYSDFGNVMTGKIATRYSIGDNFSIRGSYSSGYRAPSLQELNYSQGYTYFIDEIPYDAVLYRNGSAAAKAIGLDILDQETSGNLSVGFTAKITNNFNLTVDAYSIKIKDRIFTTSQFTSSDAPVLEPIIGAGQASFRINGGDISTKGVEIVANYDTKIGTGKLDFTLSATLRENKFDQAVVPELNTVLTEEELIDKYITRGSIGQFEKGTPSSKYLGTLTYKIGKWSTMLTGVRWGGVTALDSYEGTLSDGSYGYADQFYTPEFTVDLGVTYAFSDKLSLTVGGNNIFNQYPEIQRNENRGFYLYSNYQQGSNGAYYFGRLTFSL</sequence>
<comment type="caution">
    <text evidence="13">The sequence shown here is derived from an EMBL/GenBank/DDBJ whole genome shotgun (WGS) entry which is preliminary data.</text>
</comment>
<dbReference type="PROSITE" id="PS52016">
    <property type="entry name" value="TONB_DEPENDENT_REC_3"/>
    <property type="match status" value="1"/>
</dbReference>
<evidence type="ECO:0000256" key="5">
    <source>
        <dbReference type="ARBA" id="ARBA00023077"/>
    </source>
</evidence>
<dbReference type="AlphaFoldDB" id="A0A6I2MQN5"/>
<evidence type="ECO:0000256" key="6">
    <source>
        <dbReference type="ARBA" id="ARBA00023136"/>
    </source>
</evidence>
<dbReference type="SUPFAM" id="SSF56935">
    <property type="entry name" value="Porins"/>
    <property type="match status" value="1"/>
</dbReference>
<dbReference type="Gene3D" id="2.40.170.20">
    <property type="entry name" value="TonB-dependent receptor, beta-barrel domain"/>
    <property type="match status" value="1"/>
</dbReference>
<feature type="chain" id="PRO_5026041424" evidence="10">
    <location>
        <begin position="21"/>
        <end position="984"/>
    </location>
</feature>
<organism evidence="13 14">
    <name type="scientific">Maribacter luteus</name>
    <dbReference type="NCBI Taxonomy" id="2594478"/>
    <lineage>
        <taxon>Bacteria</taxon>
        <taxon>Pseudomonadati</taxon>
        <taxon>Bacteroidota</taxon>
        <taxon>Flavobacteriia</taxon>
        <taxon>Flavobacteriales</taxon>
        <taxon>Flavobacteriaceae</taxon>
        <taxon>Maribacter</taxon>
    </lineage>
</organism>
<keyword evidence="3 8" id="KW-1134">Transmembrane beta strand</keyword>
<dbReference type="InterPro" id="IPR012910">
    <property type="entry name" value="Plug_dom"/>
</dbReference>
<gene>
    <name evidence="13" type="ORF">GJ691_04975</name>
</gene>
<dbReference type="PANTHER" id="PTHR47234:SF3">
    <property type="entry name" value="SECRETIN_TONB SHORT N-TERMINAL DOMAIN-CONTAINING PROTEIN"/>
    <property type="match status" value="1"/>
</dbReference>
<evidence type="ECO:0000313" key="14">
    <source>
        <dbReference type="Proteomes" id="UP000443153"/>
    </source>
</evidence>
<evidence type="ECO:0000313" key="13">
    <source>
        <dbReference type="EMBL" id="MRX63516.1"/>
    </source>
</evidence>
<evidence type="ECO:0000256" key="8">
    <source>
        <dbReference type="PROSITE-ProRule" id="PRU01360"/>
    </source>
</evidence>
<dbReference type="InterPro" id="IPR039426">
    <property type="entry name" value="TonB-dep_rcpt-like"/>
</dbReference>
<dbReference type="InterPro" id="IPR000531">
    <property type="entry name" value="Beta-barrel_TonB"/>
</dbReference>
<dbReference type="SUPFAM" id="SSF49464">
    <property type="entry name" value="Carboxypeptidase regulatory domain-like"/>
    <property type="match status" value="1"/>
</dbReference>
<evidence type="ECO:0000256" key="7">
    <source>
        <dbReference type="ARBA" id="ARBA00023237"/>
    </source>
</evidence>
<keyword evidence="6 8" id="KW-0472">Membrane</keyword>
<dbReference type="GO" id="GO:0009279">
    <property type="term" value="C:cell outer membrane"/>
    <property type="evidence" value="ECO:0007669"/>
    <property type="project" value="UniProtKB-SubCell"/>
</dbReference>
<dbReference type="Gene3D" id="2.60.40.1120">
    <property type="entry name" value="Carboxypeptidase-like, regulatory domain"/>
    <property type="match status" value="1"/>
</dbReference>
<evidence type="ECO:0000256" key="1">
    <source>
        <dbReference type="ARBA" id="ARBA00004571"/>
    </source>
</evidence>
<feature type="domain" description="TonB-dependent receptor-like beta-barrel" evidence="11">
    <location>
        <begin position="603"/>
        <end position="946"/>
    </location>
</feature>
<comment type="subcellular location">
    <subcellularLocation>
        <location evidence="1 8">Cell outer membrane</location>
        <topology evidence="1 8">Multi-pass membrane protein</topology>
    </subcellularLocation>
</comment>
<dbReference type="InterPro" id="IPR008969">
    <property type="entry name" value="CarboxyPept-like_regulatory"/>
</dbReference>